<protein>
    <submittedName>
        <fullName evidence="3">Uncharacterized protein</fullName>
    </submittedName>
</protein>
<evidence type="ECO:0000313" key="3">
    <source>
        <dbReference type="EMBL" id="KAK3685744.1"/>
    </source>
</evidence>
<organism evidence="3 4">
    <name type="scientific">Podospora appendiculata</name>
    <dbReference type="NCBI Taxonomy" id="314037"/>
    <lineage>
        <taxon>Eukaryota</taxon>
        <taxon>Fungi</taxon>
        <taxon>Dikarya</taxon>
        <taxon>Ascomycota</taxon>
        <taxon>Pezizomycotina</taxon>
        <taxon>Sordariomycetes</taxon>
        <taxon>Sordariomycetidae</taxon>
        <taxon>Sordariales</taxon>
        <taxon>Podosporaceae</taxon>
        <taxon>Podospora</taxon>
    </lineage>
</organism>
<keyword evidence="2" id="KW-0472">Membrane</keyword>
<feature type="transmembrane region" description="Helical" evidence="2">
    <location>
        <begin position="62"/>
        <end position="84"/>
    </location>
</feature>
<evidence type="ECO:0000313" key="4">
    <source>
        <dbReference type="Proteomes" id="UP001270362"/>
    </source>
</evidence>
<reference evidence="3" key="1">
    <citation type="journal article" date="2023" name="Mol. Phylogenet. Evol.">
        <title>Genome-scale phylogeny and comparative genomics of the fungal order Sordariales.</title>
        <authorList>
            <person name="Hensen N."/>
            <person name="Bonometti L."/>
            <person name="Westerberg I."/>
            <person name="Brannstrom I.O."/>
            <person name="Guillou S."/>
            <person name="Cros-Aarteil S."/>
            <person name="Calhoun S."/>
            <person name="Haridas S."/>
            <person name="Kuo A."/>
            <person name="Mondo S."/>
            <person name="Pangilinan J."/>
            <person name="Riley R."/>
            <person name="LaButti K."/>
            <person name="Andreopoulos B."/>
            <person name="Lipzen A."/>
            <person name="Chen C."/>
            <person name="Yan M."/>
            <person name="Daum C."/>
            <person name="Ng V."/>
            <person name="Clum A."/>
            <person name="Steindorff A."/>
            <person name="Ohm R.A."/>
            <person name="Martin F."/>
            <person name="Silar P."/>
            <person name="Natvig D.O."/>
            <person name="Lalanne C."/>
            <person name="Gautier V."/>
            <person name="Ament-Velasquez S.L."/>
            <person name="Kruys A."/>
            <person name="Hutchinson M.I."/>
            <person name="Powell A.J."/>
            <person name="Barry K."/>
            <person name="Miller A.N."/>
            <person name="Grigoriev I.V."/>
            <person name="Debuchy R."/>
            <person name="Gladieux P."/>
            <person name="Hiltunen Thoren M."/>
            <person name="Johannesson H."/>
        </authorList>
    </citation>
    <scope>NUCLEOTIDE SEQUENCE</scope>
    <source>
        <strain evidence="3">CBS 314.62</strain>
    </source>
</reference>
<accession>A0AAE1CAM3</accession>
<keyword evidence="2" id="KW-0812">Transmembrane</keyword>
<feature type="transmembrane region" description="Helical" evidence="2">
    <location>
        <begin position="90"/>
        <end position="107"/>
    </location>
</feature>
<evidence type="ECO:0000256" key="2">
    <source>
        <dbReference type="SAM" id="Phobius"/>
    </source>
</evidence>
<dbReference type="EMBL" id="JAULSO010000003">
    <property type="protein sequence ID" value="KAK3685744.1"/>
    <property type="molecule type" value="Genomic_DNA"/>
</dbReference>
<keyword evidence="2" id="KW-1133">Transmembrane helix</keyword>
<gene>
    <name evidence="3" type="ORF">B0T22DRAFT_466414</name>
</gene>
<evidence type="ECO:0000256" key="1">
    <source>
        <dbReference type="SAM" id="MobiDB-lite"/>
    </source>
</evidence>
<feature type="region of interest" description="Disordered" evidence="1">
    <location>
        <begin position="12"/>
        <end position="34"/>
    </location>
</feature>
<feature type="compositionally biased region" description="Low complexity" evidence="1">
    <location>
        <begin position="25"/>
        <end position="34"/>
    </location>
</feature>
<dbReference type="Proteomes" id="UP001270362">
    <property type="component" value="Unassembled WGS sequence"/>
</dbReference>
<dbReference type="AlphaFoldDB" id="A0AAE1CAM3"/>
<name>A0AAE1CAM3_9PEZI</name>
<keyword evidence="4" id="KW-1185">Reference proteome</keyword>
<sequence>MRRRIAAHRIIKTTRGRPETRNGAKPRASLPPRSPSLLPLAKEWAGFGSRTECMDRIRSRSLIVVSHLLLLMNGGLSSCGVIYTNTLLCLRTVLQTFLLAVLVLVQIS</sequence>
<reference evidence="3" key="2">
    <citation type="submission" date="2023-06" db="EMBL/GenBank/DDBJ databases">
        <authorList>
            <consortium name="Lawrence Berkeley National Laboratory"/>
            <person name="Haridas S."/>
            <person name="Hensen N."/>
            <person name="Bonometti L."/>
            <person name="Westerberg I."/>
            <person name="Brannstrom I.O."/>
            <person name="Guillou S."/>
            <person name="Cros-Aarteil S."/>
            <person name="Calhoun S."/>
            <person name="Kuo A."/>
            <person name="Mondo S."/>
            <person name="Pangilinan J."/>
            <person name="Riley R."/>
            <person name="Labutti K."/>
            <person name="Andreopoulos B."/>
            <person name="Lipzen A."/>
            <person name="Chen C."/>
            <person name="Yanf M."/>
            <person name="Daum C."/>
            <person name="Ng V."/>
            <person name="Clum A."/>
            <person name="Steindorff A."/>
            <person name="Ohm R."/>
            <person name="Martin F."/>
            <person name="Silar P."/>
            <person name="Natvig D."/>
            <person name="Lalanne C."/>
            <person name="Gautier V."/>
            <person name="Ament-Velasquez S.L."/>
            <person name="Kruys A."/>
            <person name="Hutchinson M.I."/>
            <person name="Powell A.J."/>
            <person name="Barry K."/>
            <person name="Miller A.N."/>
            <person name="Grigoriev I.V."/>
            <person name="Debuchy R."/>
            <person name="Gladieux P."/>
            <person name="Thoren M.H."/>
            <person name="Johannesson H."/>
        </authorList>
    </citation>
    <scope>NUCLEOTIDE SEQUENCE</scope>
    <source>
        <strain evidence="3">CBS 314.62</strain>
    </source>
</reference>
<comment type="caution">
    <text evidence="3">The sequence shown here is derived from an EMBL/GenBank/DDBJ whole genome shotgun (WGS) entry which is preliminary data.</text>
</comment>
<proteinExistence type="predicted"/>